<feature type="signal peptide" evidence="2">
    <location>
        <begin position="1"/>
        <end position="24"/>
    </location>
</feature>
<dbReference type="Proteomes" id="UP000886881">
    <property type="component" value="Unassembled WGS sequence"/>
</dbReference>
<evidence type="ECO:0008006" key="5">
    <source>
        <dbReference type="Google" id="ProtNLM"/>
    </source>
</evidence>
<reference evidence="3" key="1">
    <citation type="submission" date="2020-10" db="EMBL/GenBank/DDBJ databases">
        <authorList>
            <person name="Gilroy R."/>
        </authorList>
    </citation>
    <scope>NUCLEOTIDE SEQUENCE</scope>
    <source>
        <strain evidence="3">ChiHecec2B26-709</strain>
    </source>
</reference>
<evidence type="ECO:0000313" key="4">
    <source>
        <dbReference type="Proteomes" id="UP000886881"/>
    </source>
</evidence>
<evidence type="ECO:0000313" key="3">
    <source>
        <dbReference type="EMBL" id="HIT46365.1"/>
    </source>
</evidence>
<sequence>MKRLLGIMLIVLAALLCRSAIGTASPEAECAAAAERHAAGISCGALLATEAPDRSVPEIRLGENGSSGAFVPSGKTRTLSSSSRRVQPIFRNIFLKGGETVNISGPEPRISRCAVPSLQNRGGHLRPIILRKLRI</sequence>
<organism evidence="3 4">
    <name type="scientific">Candidatus Cryptobacteroides merdipullorum</name>
    <dbReference type="NCBI Taxonomy" id="2840771"/>
    <lineage>
        <taxon>Bacteria</taxon>
        <taxon>Pseudomonadati</taxon>
        <taxon>Bacteroidota</taxon>
        <taxon>Bacteroidia</taxon>
        <taxon>Bacteroidales</taxon>
        <taxon>Candidatus Cryptobacteroides</taxon>
    </lineage>
</organism>
<proteinExistence type="predicted"/>
<gene>
    <name evidence="3" type="ORF">IAC35_00740</name>
</gene>
<evidence type="ECO:0000256" key="1">
    <source>
        <dbReference type="SAM" id="MobiDB-lite"/>
    </source>
</evidence>
<accession>A0A9D1GLI5</accession>
<protein>
    <recommendedName>
        <fullName evidence="5">Secreted protein</fullName>
    </recommendedName>
</protein>
<comment type="caution">
    <text evidence="3">The sequence shown here is derived from an EMBL/GenBank/DDBJ whole genome shotgun (WGS) entry which is preliminary data.</text>
</comment>
<dbReference type="AlphaFoldDB" id="A0A9D1GLI5"/>
<reference evidence="3" key="2">
    <citation type="journal article" date="2021" name="PeerJ">
        <title>Extensive microbial diversity within the chicken gut microbiome revealed by metagenomics and culture.</title>
        <authorList>
            <person name="Gilroy R."/>
            <person name="Ravi A."/>
            <person name="Getino M."/>
            <person name="Pursley I."/>
            <person name="Horton D.L."/>
            <person name="Alikhan N.F."/>
            <person name="Baker D."/>
            <person name="Gharbi K."/>
            <person name="Hall N."/>
            <person name="Watson M."/>
            <person name="Adriaenssens E.M."/>
            <person name="Foster-Nyarko E."/>
            <person name="Jarju S."/>
            <person name="Secka A."/>
            <person name="Antonio M."/>
            <person name="Oren A."/>
            <person name="Chaudhuri R.R."/>
            <person name="La Ragione R."/>
            <person name="Hildebrand F."/>
            <person name="Pallen M.J."/>
        </authorList>
    </citation>
    <scope>NUCLEOTIDE SEQUENCE</scope>
    <source>
        <strain evidence="3">ChiHecec2B26-709</strain>
    </source>
</reference>
<evidence type="ECO:0000256" key="2">
    <source>
        <dbReference type="SAM" id="SignalP"/>
    </source>
</evidence>
<name>A0A9D1GLI5_9BACT</name>
<dbReference type="EMBL" id="DVLC01000014">
    <property type="protein sequence ID" value="HIT46365.1"/>
    <property type="molecule type" value="Genomic_DNA"/>
</dbReference>
<feature type="region of interest" description="Disordered" evidence="1">
    <location>
        <begin position="58"/>
        <end position="83"/>
    </location>
</feature>
<keyword evidence="2" id="KW-0732">Signal</keyword>
<feature type="chain" id="PRO_5039503747" description="Secreted protein" evidence="2">
    <location>
        <begin position="25"/>
        <end position="135"/>
    </location>
</feature>